<evidence type="ECO:0000313" key="3">
    <source>
        <dbReference type="Proteomes" id="UP000249417"/>
    </source>
</evidence>
<dbReference type="AlphaFoldDB" id="A0A2W5MVD9"/>
<evidence type="ECO:0008006" key="4">
    <source>
        <dbReference type="Google" id="ProtNLM"/>
    </source>
</evidence>
<feature type="transmembrane region" description="Helical" evidence="1">
    <location>
        <begin position="21"/>
        <end position="43"/>
    </location>
</feature>
<evidence type="ECO:0000313" key="2">
    <source>
        <dbReference type="EMBL" id="PZQ45146.1"/>
    </source>
</evidence>
<feature type="transmembrane region" description="Helical" evidence="1">
    <location>
        <begin position="184"/>
        <end position="206"/>
    </location>
</feature>
<organism evidence="2 3">
    <name type="scientific">Micavibrio aeruginosavorus</name>
    <dbReference type="NCBI Taxonomy" id="349221"/>
    <lineage>
        <taxon>Bacteria</taxon>
        <taxon>Pseudomonadati</taxon>
        <taxon>Bdellovibrionota</taxon>
        <taxon>Bdellovibrionia</taxon>
        <taxon>Bdellovibrionales</taxon>
        <taxon>Pseudobdellovibrionaceae</taxon>
        <taxon>Micavibrio</taxon>
    </lineage>
</organism>
<protein>
    <recommendedName>
        <fullName evidence="4">DUF1109 domain-containing protein</fullName>
    </recommendedName>
</protein>
<comment type="caution">
    <text evidence="2">The sequence shown here is derived from an EMBL/GenBank/DDBJ whole genome shotgun (WGS) entry which is preliminary data.</text>
</comment>
<gene>
    <name evidence="2" type="ORF">DI551_08315</name>
</gene>
<feature type="transmembrane region" description="Helical" evidence="1">
    <location>
        <begin position="123"/>
        <end position="147"/>
    </location>
</feature>
<dbReference type="Proteomes" id="UP000249417">
    <property type="component" value="Unassembled WGS sequence"/>
</dbReference>
<feature type="transmembrane region" description="Helical" evidence="1">
    <location>
        <begin position="159"/>
        <end position="178"/>
    </location>
</feature>
<proteinExistence type="predicted"/>
<name>A0A2W5MVD9_9BACT</name>
<dbReference type="EMBL" id="QFQB01000061">
    <property type="protein sequence ID" value="PZQ45146.1"/>
    <property type="molecule type" value="Genomic_DNA"/>
</dbReference>
<keyword evidence="1" id="KW-1133">Transmembrane helix</keyword>
<reference evidence="2 3" key="1">
    <citation type="submission" date="2017-08" db="EMBL/GenBank/DDBJ databases">
        <title>Infants hospitalized years apart are colonized by the same room-sourced microbial strains.</title>
        <authorList>
            <person name="Brooks B."/>
            <person name="Olm M.R."/>
            <person name="Firek B.A."/>
            <person name="Baker R."/>
            <person name="Thomas B.C."/>
            <person name="Morowitz M.J."/>
            <person name="Banfield J.F."/>
        </authorList>
    </citation>
    <scope>NUCLEOTIDE SEQUENCE [LARGE SCALE GENOMIC DNA]</scope>
    <source>
        <strain evidence="2">S2_005_002_R2_29</strain>
    </source>
</reference>
<dbReference type="InterPro" id="IPR009495">
    <property type="entry name" value="NrsF"/>
</dbReference>
<feature type="transmembrane region" description="Helical" evidence="1">
    <location>
        <begin position="55"/>
        <end position="77"/>
    </location>
</feature>
<keyword evidence="1" id="KW-0812">Transmembrane</keyword>
<sequence length="212" mass="23265">MNKQTDDLIKILSQSLSIRKPLSFGWALVGLTLASLGITYSILGKLRPEFSTLDFPAFFYFKTAILFGFASLGFLFLKESAKPLPKFPKRSIALLPIVVLSLFIVLEWGSASSPDVILSNFLLRNFPACLFFVTTYGLVGIIALTTLMKRYAPADENKAAGWIGFAASAACAVGYSFHCPIDSPTFIAVAYGLPVVTLGFTARFILPKFIRW</sequence>
<dbReference type="Pfam" id="PF06532">
    <property type="entry name" value="NrsF"/>
    <property type="match status" value="1"/>
</dbReference>
<evidence type="ECO:0000256" key="1">
    <source>
        <dbReference type="SAM" id="Phobius"/>
    </source>
</evidence>
<feature type="transmembrane region" description="Helical" evidence="1">
    <location>
        <begin position="92"/>
        <end position="111"/>
    </location>
</feature>
<keyword evidence="1" id="KW-0472">Membrane</keyword>
<accession>A0A2W5MVD9</accession>